<keyword evidence="2" id="KW-1185">Reference proteome</keyword>
<evidence type="ECO:0000313" key="2">
    <source>
        <dbReference type="Proteomes" id="UP001057998"/>
    </source>
</evidence>
<dbReference type="Proteomes" id="UP001057998">
    <property type="component" value="Chromosome 1"/>
</dbReference>
<protein>
    <submittedName>
        <fullName evidence="1">Uncharacterized protein</fullName>
    </submittedName>
</protein>
<organism evidence="1 2">
    <name type="scientific">Photobacterium atrarenae</name>
    <dbReference type="NCBI Taxonomy" id="865757"/>
    <lineage>
        <taxon>Bacteria</taxon>
        <taxon>Pseudomonadati</taxon>
        <taxon>Pseudomonadota</taxon>
        <taxon>Gammaproteobacteria</taxon>
        <taxon>Vibrionales</taxon>
        <taxon>Vibrionaceae</taxon>
        <taxon>Photobacterium</taxon>
    </lineage>
</organism>
<name>A0ABY5GD02_9GAMM</name>
<accession>A0ABY5GD02</accession>
<dbReference type="RefSeq" id="WP_255387683.1">
    <property type="nucleotide sequence ID" value="NZ_CP101508.1"/>
</dbReference>
<proteinExistence type="predicted"/>
<dbReference type="EMBL" id="CP101508">
    <property type="protein sequence ID" value="UTV26472.1"/>
    <property type="molecule type" value="Genomic_DNA"/>
</dbReference>
<sequence>MIILGDKRKKLIDNLNFNESLKKLAAGESVHDELDFRCLKLKYSLEPENFYPVELDVVPLWESDTSITGFYLDEKSEPVFIHYYVEDIDEYKVVGKSVADLVEFLVEEYVEYDFENEVRTLLLKSD</sequence>
<reference evidence="1" key="1">
    <citation type="submission" date="2022-07" db="EMBL/GenBank/DDBJ databases">
        <title>Genome sequencing of Photobacterium atrarenae GJH2-4.</title>
        <authorList>
            <person name="Park S.-J."/>
        </authorList>
    </citation>
    <scope>NUCLEOTIDE SEQUENCE</scope>
    <source>
        <strain evidence="1">GJH2-4</strain>
    </source>
</reference>
<gene>
    <name evidence="1" type="ORF">NNL38_08780</name>
</gene>
<evidence type="ECO:0000313" key="1">
    <source>
        <dbReference type="EMBL" id="UTV26472.1"/>
    </source>
</evidence>